<dbReference type="RefSeq" id="WP_276281193.1">
    <property type="nucleotide sequence ID" value="NZ_CP119809.1"/>
</dbReference>
<dbReference type="InterPro" id="IPR006311">
    <property type="entry name" value="TAT_signal"/>
</dbReference>
<reference evidence="2 3" key="1">
    <citation type="journal article" date="2019" name="Int. J. Syst. Evol. Microbiol.">
        <title>The Global Catalogue of Microorganisms (GCM) 10K type strain sequencing project: providing services to taxonomists for standard genome sequencing and annotation.</title>
        <authorList>
            <consortium name="The Broad Institute Genomics Platform"/>
            <consortium name="The Broad Institute Genome Sequencing Center for Infectious Disease"/>
            <person name="Wu L."/>
            <person name="Ma J."/>
        </authorList>
    </citation>
    <scope>NUCLEOTIDE SEQUENCE [LARGE SCALE GENOMIC DNA]</scope>
    <source>
        <strain evidence="2 3">DT72</strain>
    </source>
</reference>
<protein>
    <recommendedName>
        <fullName evidence="4">Twin-arginine translocation signal domain-containing protein</fullName>
    </recommendedName>
</protein>
<evidence type="ECO:0000313" key="2">
    <source>
        <dbReference type="EMBL" id="MFC7080922.1"/>
    </source>
</evidence>
<evidence type="ECO:0000256" key="1">
    <source>
        <dbReference type="SAM" id="MobiDB-lite"/>
    </source>
</evidence>
<sequence>MTRKPKPSDDAETNRRELLSSVSDDVSKTNARRRSVLRGAAATALATVGLTNAAAAIDPSDEAELQAVKQKYSTETEMRATVETHGRDLFDLLADHGYVSDAEMDELDNWYVAAWKVDGTATARIDSLQEYGDGQLRVSIEPETGRRYAVDSSGDQWTILDPDADQTVKQRDASTATTSCLDSFDCYECAETEVVCEDGGCHIGPGGSCCSSCDIGCGCY</sequence>
<proteinExistence type="predicted"/>
<dbReference type="Proteomes" id="UP001596407">
    <property type="component" value="Unassembled WGS sequence"/>
</dbReference>
<feature type="compositionally biased region" description="Basic and acidic residues" evidence="1">
    <location>
        <begin position="1"/>
        <end position="18"/>
    </location>
</feature>
<keyword evidence="3" id="KW-1185">Reference proteome</keyword>
<accession>A0ABD5WK20</accession>
<gene>
    <name evidence="2" type="ORF">ACFQJ6_13210</name>
</gene>
<feature type="region of interest" description="Disordered" evidence="1">
    <location>
        <begin position="1"/>
        <end position="32"/>
    </location>
</feature>
<dbReference type="PROSITE" id="PS51318">
    <property type="entry name" value="TAT"/>
    <property type="match status" value="1"/>
</dbReference>
<organism evidence="2 3">
    <name type="scientific">Halorussus caseinilyticus</name>
    <dbReference type="NCBI Taxonomy" id="3034025"/>
    <lineage>
        <taxon>Archaea</taxon>
        <taxon>Methanobacteriati</taxon>
        <taxon>Methanobacteriota</taxon>
        <taxon>Stenosarchaea group</taxon>
        <taxon>Halobacteria</taxon>
        <taxon>Halobacteriales</taxon>
        <taxon>Haladaptataceae</taxon>
        <taxon>Halorussus</taxon>
    </lineage>
</organism>
<dbReference type="AlphaFoldDB" id="A0ABD5WK20"/>
<evidence type="ECO:0000313" key="3">
    <source>
        <dbReference type="Proteomes" id="UP001596407"/>
    </source>
</evidence>
<comment type="caution">
    <text evidence="2">The sequence shown here is derived from an EMBL/GenBank/DDBJ whole genome shotgun (WGS) entry which is preliminary data.</text>
</comment>
<dbReference type="GeneID" id="79302378"/>
<evidence type="ECO:0008006" key="4">
    <source>
        <dbReference type="Google" id="ProtNLM"/>
    </source>
</evidence>
<name>A0ABD5WK20_9EURY</name>
<dbReference type="EMBL" id="JBHSZH010000005">
    <property type="protein sequence ID" value="MFC7080922.1"/>
    <property type="molecule type" value="Genomic_DNA"/>
</dbReference>